<name>A0AA41TY23_9ACTN</name>
<protein>
    <recommendedName>
        <fullName evidence="4">Agarase</fullName>
    </recommendedName>
</protein>
<dbReference type="Proteomes" id="UP001165378">
    <property type="component" value="Unassembled WGS sequence"/>
</dbReference>
<feature type="compositionally biased region" description="Polar residues" evidence="1">
    <location>
        <begin position="409"/>
        <end position="419"/>
    </location>
</feature>
<accession>A0AA41TY23</accession>
<feature type="region of interest" description="Disordered" evidence="1">
    <location>
        <begin position="39"/>
        <end position="59"/>
    </location>
</feature>
<comment type="caution">
    <text evidence="2">The sequence shown here is derived from an EMBL/GenBank/DDBJ whole genome shotgun (WGS) entry which is preliminary data.</text>
</comment>
<evidence type="ECO:0000313" key="2">
    <source>
        <dbReference type="EMBL" id="MCF2525931.1"/>
    </source>
</evidence>
<organism evidence="2 3">
    <name type="scientific">Yinghuangia soli</name>
    <dbReference type="NCBI Taxonomy" id="2908204"/>
    <lineage>
        <taxon>Bacteria</taxon>
        <taxon>Bacillati</taxon>
        <taxon>Actinomycetota</taxon>
        <taxon>Actinomycetes</taxon>
        <taxon>Kitasatosporales</taxon>
        <taxon>Streptomycetaceae</taxon>
        <taxon>Yinghuangia</taxon>
    </lineage>
</organism>
<reference evidence="2" key="1">
    <citation type="submission" date="2022-01" db="EMBL/GenBank/DDBJ databases">
        <title>Genome-Based Taxonomic Classification of the Phylum Actinobacteria.</title>
        <authorList>
            <person name="Gao Y."/>
        </authorList>
    </citation>
    <scope>NUCLEOTIDE SEQUENCE</scope>
    <source>
        <strain evidence="2">KLBMP 8922</strain>
    </source>
</reference>
<evidence type="ECO:0000313" key="3">
    <source>
        <dbReference type="Proteomes" id="UP001165378"/>
    </source>
</evidence>
<sequence>MCRRIPGRDIRRVPRLLFGPLLLGLALVLVAGCTSESGPPRRFGASAPQVDPNLPNTAKEGKDRYYQVMQDANGRWAFRSPDAKPFFSLGVNGVRTTEESERGSGRCPYCDAVAGKYATPDAWAQTAGDRLQSWGFNTLGAWSQPELFAGRFAYTQVIDFSGPWQPGAVPDWFDPDFERRAGEIASNVVPPLAQDRQLLGWFLDDDIRWGPDSRAATTLLDDYLALPVGSPGRTAAEQLRGNPAGFLELAAARYFEVAVRAVRAFDANHLILGVRASAVGTPAEVVKAAGRWVDVFSVDAYRYTPEVSEALAPTWTGPAYPPEPDLRTFHELSGRPILVTELSSRAADAGLPNTVPSGLPVEATQEQRGVRYGEYVGPLFGAPWVVGVHWYRYADSPTGGRAQPDDGQDSNFGLVSSSDEPWDPVVQRMTEVNARAPYRG</sequence>
<dbReference type="InterPro" id="IPR017853">
    <property type="entry name" value="GH"/>
</dbReference>
<dbReference type="AlphaFoldDB" id="A0AA41TY23"/>
<dbReference type="SUPFAM" id="SSF51445">
    <property type="entry name" value="(Trans)glycosidases"/>
    <property type="match status" value="1"/>
</dbReference>
<gene>
    <name evidence="2" type="ORF">LZ495_01655</name>
</gene>
<evidence type="ECO:0008006" key="4">
    <source>
        <dbReference type="Google" id="ProtNLM"/>
    </source>
</evidence>
<evidence type="ECO:0000256" key="1">
    <source>
        <dbReference type="SAM" id="MobiDB-lite"/>
    </source>
</evidence>
<keyword evidence="3" id="KW-1185">Reference proteome</keyword>
<dbReference type="RefSeq" id="WP_235050002.1">
    <property type="nucleotide sequence ID" value="NZ_JAKFHA010000001.1"/>
</dbReference>
<feature type="region of interest" description="Disordered" evidence="1">
    <location>
        <begin position="399"/>
        <end position="421"/>
    </location>
</feature>
<dbReference type="PROSITE" id="PS51257">
    <property type="entry name" value="PROKAR_LIPOPROTEIN"/>
    <property type="match status" value="1"/>
</dbReference>
<dbReference type="EMBL" id="JAKFHA010000001">
    <property type="protein sequence ID" value="MCF2525931.1"/>
    <property type="molecule type" value="Genomic_DNA"/>
</dbReference>
<dbReference type="Gene3D" id="3.20.20.80">
    <property type="entry name" value="Glycosidases"/>
    <property type="match status" value="2"/>
</dbReference>
<proteinExistence type="predicted"/>